<dbReference type="InterPro" id="IPR036412">
    <property type="entry name" value="HAD-like_sf"/>
</dbReference>
<accession>A0A6P1TIN9</accession>
<keyword evidence="1" id="KW-0378">Hydrolase</keyword>
<dbReference type="SFLD" id="SFLDS00003">
    <property type="entry name" value="Haloacid_Dehalogenase"/>
    <property type="match status" value="1"/>
</dbReference>
<dbReference type="GO" id="GO:0004713">
    <property type="term" value="F:protein tyrosine kinase activity"/>
    <property type="evidence" value="ECO:0007669"/>
    <property type="project" value="TreeGrafter"/>
</dbReference>
<dbReference type="NCBIfam" id="TIGR01549">
    <property type="entry name" value="HAD-SF-IA-v1"/>
    <property type="match status" value="1"/>
</dbReference>
<organism evidence="1 2">
    <name type="scientific">Anaerocolumna sedimenticola</name>
    <dbReference type="NCBI Taxonomy" id="2696063"/>
    <lineage>
        <taxon>Bacteria</taxon>
        <taxon>Bacillati</taxon>
        <taxon>Bacillota</taxon>
        <taxon>Clostridia</taxon>
        <taxon>Lachnospirales</taxon>
        <taxon>Lachnospiraceae</taxon>
        <taxon>Anaerocolumna</taxon>
    </lineage>
</organism>
<dbReference type="AlphaFoldDB" id="A0A6P1TIN9"/>
<sequence>MEQYILFDLDGTITNPKEGITKSIQYALRRMGIEVEDLDSLCKHIGPPLKFGFMDFWGFSEEEAEHCVDLYREYYSVTGIYQNYEYEGIKELCESLSNAGKTLIMATSKPEKFARIIMEHFRLDTYFHDICGASMDNKRCKKGDVIRYALDKNNITDLDQVVMVGDRLHDIEGARENKIDSIGVLYGFGSREELVNAGAGKIAETVDDLKVLLLED</sequence>
<dbReference type="KEGG" id="anr:Ana3638_04700"/>
<dbReference type="GO" id="GO:0005829">
    <property type="term" value="C:cytosol"/>
    <property type="evidence" value="ECO:0007669"/>
    <property type="project" value="TreeGrafter"/>
</dbReference>
<dbReference type="InterPro" id="IPR050155">
    <property type="entry name" value="HAD-like_hydrolase_sf"/>
</dbReference>
<dbReference type="InterPro" id="IPR041492">
    <property type="entry name" value="HAD_2"/>
</dbReference>
<dbReference type="Gene3D" id="3.40.50.1000">
    <property type="entry name" value="HAD superfamily/HAD-like"/>
    <property type="match status" value="1"/>
</dbReference>
<dbReference type="EMBL" id="CP048000">
    <property type="protein sequence ID" value="QHQ60167.1"/>
    <property type="molecule type" value="Genomic_DNA"/>
</dbReference>
<gene>
    <name evidence="1" type="ORF">Ana3638_04700</name>
</gene>
<dbReference type="PANTHER" id="PTHR43434">
    <property type="entry name" value="PHOSPHOGLYCOLATE PHOSPHATASE"/>
    <property type="match status" value="1"/>
</dbReference>
<dbReference type="RefSeq" id="WP_161837003.1">
    <property type="nucleotide sequence ID" value="NZ_CP048000.1"/>
</dbReference>
<dbReference type="PANTHER" id="PTHR43434:SF20">
    <property type="entry name" value="5'-NUCLEOTIDASE"/>
    <property type="match status" value="1"/>
</dbReference>
<dbReference type="Pfam" id="PF13419">
    <property type="entry name" value="HAD_2"/>
    <property type="match status" value="1"/>
</dbReference>
<name>A0A6P1TIN9_9FIRM</name>
<protein>
    <submittedName>
        <fullName evidence="1">HAD-IA family hydrolase</fullName>
    </submittedName>
</protein>
<keyword evidence="2" id="KW-1185">Reference proteome</keyword>
<dbReference type="InterPro" id="IPR023214">
    <property type="entry name" value="HAD_sf"/>
</dbReference>
<dbReference type="CDD" id="cd04302">
    <property type="entry name" value="HAD_5NT"/>
    <property type="match status" value="1"/>
</dbReference>
<proteinExistence type="predicted"/>
<dbReference type="GO" id="GO:0016787">
    <property type="term" value="F:hydrolase activity"/>
    <property type="evidence" value="ECO:0007669"/>
    <property type="project" value="UniProtKB-KW"/>
</dbReference>
<dbReference type="Proteomes" id="UP000464314">
    <property type="component" value="Chromosome"/>
</dbReference>
<dbReference type="Gene3D" id="1.10.150.240">
    <property type="entry name" value="Putative phosphatase, domain 2"/>
    <property type="match status" value="1"/>
</dbReference>
<reference evidence="1 2" key="1">
    <citation type="submission" date="2020-01" db="EMBL/GenBank/DDBJ databases">
        <title>Genome analysis of Anaerocolumna sp. CBA3638.</title>
        <authorList>
            <person name="Kim J."/>
            <person name="Roh S.W."/>
        </authorList>
    </citation>
    <scope>NUCLEOTIDE SEQUENCE [LARGE SCALE GENOMIC DNA]</scope>
    <source>
        <strain evidence="1 2">CBA3638</strain>
    </source>
</reference>
<evidence type="ECO:0000313" key="2">
    <source>
        <dbReference type="Proteomes" id="UP000464314"/>
    </source>
</evidence>
<dbReference type="SFLD" id="SFLDG01129">
    <property type="entry name" value="C1.5:_HAD__Beta-PGM__Phosphata"/>
    <property type="match status" value="1"/>
</dbReference>
<dbReference type="InterPro" id="IPR023198">
    <property type="entry name" value="PGP-like_dom2"/>
</dbReference>
<evidence type="ECO:0000313" key="1">
    <source>
        <dbReference type="EMBL" id="QHQ60167.1"/>
    </source>
</evidence>
<dbReference type="InterPro" id="IPR006439">
    <property type="entry name" value="HAD-SF_hydro_IA"/>
</dbReference>
<dbReference type="SUPFAM" id="SSF56784">
    <property type="entry name" value="HAD-like"/>
    <property type="match status" value="1"/>
</dbReference>